<dbReference type="PROSITE" id="PS51318">
    <property type="entry name" value="TAT"/>
    <property type="match status" value="1"/>
</dbReference>
<dbReference type="RefSeq" id="WP_089731616.1">
    <property type="nucleotide sequence ID" value="NZ_FNIA01000003.1"/>
</dbReference>
<name>A0A1G9TTD7_9EURY</name>
<evidence type="ECO:0000313" key="2">
    <source>
        <dbReference type="Proteomes" id="UP000199370"/>
    </source>
</evidence>
<dbReference type="STRING" id="996166.SAMN05192554_103108"/>
<dbReference type="OrthoDB" id="202775at2157"/>
<gene>
    <name evidence="1" type="ORF">SAMN05192554_103108</name>
</gene>
<evidence type="ECO:0008006" key="3">
    <source>
        <dbReference type="Google" id="ProtNLM"/>
    </source>
</evidence>
<dbReference type="InterPro" id="IPR006311">
    <property type="entry name" value="TAT_signal"/>
</dbReference>
<dbReference type="Proteomes" id="UP000199370">
    <property type="component" value="Unassembled WGS sequence"/>
</dbReference>
<organism evidence="1 2">
    <name type="scientific">Haloarchaeobius iranensis</name>
    <dbReference type="NCBI Taxonomy" id="996166"/>
    <lineage>
        <taxon>Archaea</taxon>
        <taxon>Methanobacteriati</taxon>
        <taxon>Methanobacteriota</taxon>
        <taxon>Stenosarchaea group</taxon>
        <taxon>Halobacteria</taxon>
        <taxon>Halobacteriales</taxon>
        <taxon>Halorubellaceae</taxon>
        <taxon>Haloarchaeobius</taxon>
    </lineage>
</organism>
<accession>A0A1G9TTD7</accession>
<proteinExistence type="predicted"/>
<reference evidence="1 2" key="1">
    <citation type="submission" date="2016-10" db="EMBL/GenBank/DDBJ databases">
        <authorList>
            <person name="de Groot N.N."/>
        </authorList>
    </citation>
    <scope>NUCLEOTIDE SEQUENCE [LARGE SCALE GENOMIC DNA]</scope>
    <source>
        <strain evidence="2">EB21,IBRC-M 10013,KCTC 4048</strain>
    </source>
</reference>
<dbReference type="EMBL" id="FNIA01000003">
    <property type="protein sequence ID" value="SDM50694.1"/>
    <property type="molecule type" value="Genomic_DNA"/>
</dbReference>
<sequence>MVTSTQKQLNRRDLLAGLGAGAVGLAALSGGTGGFGSSPAYTHYAYAAPNSLVRVAWFETYNGDVLEGQNGSTVTNGSTVLDPDESPAYVDDVPGPVVTLDNLLPGDEGTLVVGFEAVDTPAEVRLRPQLTGTAENGIVEPEAAAGDTTSTAGELQDALLVECWRDSGLLGGCDGRRGLGDTTITTGTLQSVSDEYGADGIAVGCLDGGENRCLGFTWRFDPSSTDTQTDSVTFDLVCEATSCGGAQ</sequence>
<dbReference type="AlphaFoldDB" id="A0A1G9TTD7"/>
<protein>
    <recommendedName>
        <fullName evidence="3">SipW-cognate class signal peptide</fullName>
    </recommendedName>
</protein>
<keyword evidence="2" id="KW-1185">Reference proteome</keyword>
<evidence type="ECO:0000313" key="1">
    <source>
        <dbReference type="EMBL" id="SDM50694.1"/>
    </source>
</evidence>